<gene>
    <name evidence="6" type="ORF">NHF51_01690</name>
</gene>
<dbReference type="AlphaFoldDB" id="A0AAE9SD06"/>
<evidence type="ECO:0000256" key="3">
    <source>
        <dbReference type="ARBA" id="ARBA00023125"/>
    </source>
</evidence>
<accession>A0AAE9SD06</accession>
<dbReference type="Pfam" id="PF00126">
    <property type="entry name" value="HTH_1"/>
    <property type="match status" value="1"/>
</dbReference>
<keyword evidence="7" id="KW-1185">Reference proteome</keyword>
<dbReference type="Gene3D" id="1.10.10.10">
    <property type="entry name" value="Winged helix-like DNA-binding domain superfamily/Winged helix DNA-binding domain"/>
    <property type="match status" value="1"/>
</dbReference>
<dbReference type="InterPro" id="IPR000847">
    <property type="entry name" value="LysR_HTH_N"/>
</dbReference>
<dbReference type="EMBL" id="CP099717">
    <property type="protein sequence ID" value="USV57936.1"/>
    <property type="molecule type" value="Genomic_DNA"/>
</dbReference>
<keyword evidence="4" id="KW-0804">Transcription</keyword>
<dbReference type="PROSITE" id="PS50931">
    <property type="entry name" value="HTH_LYSR"/>
    <property type="match status" value="1"/>
</dbReference>
<organism evidence="6 7">
    <name type="scientific">Aeromonas encheleia</name>
    <dbReference type="NCBI Taxonomy" id="73010"/>
    <lineage>
        <taxon>Bacteria</taxon>
        <taxon>Pseudomonadati</taxon>
        <taxon>Pseudomonadota</taxon>
        <taxon>Gammaproteobacteria</taxon>
        <taxon>Aeromonadales</taxon>
        <taxon>Aeromonadaceae</taxon>
        <taxon>Aeromonas</taxon>
    </lineage>
</organism>
<dbReference type="InterPro" id="IPR058163">
    <property type="entry name" value="LysR-type_TF_proteobact-type"/>
</dbReference>
<dbReference type="PANTHER" id="PTHR30537">
    <property type="entry name" value="HTH-TYPE TRANSCRIPTIONAL REGULATOR"/>
    <property type="match status" value="1"/>
</dbReference>
<evidence type="ECO:0000313" key="7">
    <source>
        <dbReference type="Proteomes" id="UP001056890"/>
    </source>
</evidence>
<evidence type="ECO:0000256" key="2">
    <source>
        <dbReference type="ARBA" id="ARBA00023015"/>
    </source>
</evidence>
<dbReference type="SUPFAM" id="SSF53850">
    <property type="entry name" value="Periplasmic binding protein-like II"/>
    <property type="match status" value="1"/>
</dbReference>
<dbReference type="GO" id="GO:0003677">
    <property type="term" value="F:DNA binding"/>
    <property type="evidence" value="ECO:0007669"/>
    <property type="project" value="UniProtKB-KW"/>
</dbReference>
<comment type="similarity">
    <text evidence="1">Belongs to the LysR transcriptional regulatory family.</text>
</comment>
<keyword evidence="2" id="KW-0805">Transcription regulation</keyword>
<dbReference type="PANTHER" id="PTHR30537:SF5">
    <property type="entry name" value="HTH-TYPE TRANSCRIPTIONAL ACTIVATOR TTDR-RELATED"/>
    <property type="match status" value="1"/>
</dbReference>
<evidence type="ECO:0000256" key="1">
    <source>
        <dbReference type="ARBA" id="ARBA00009437"/>
    </source>
</evidence>
<dbReference type="RefSeq" id="WP_252995468.1">
    <property type="nucleotide sequence ID" value="NZ_CP099717.1"/>
</dbReference>
<proteinExistence type="inferred from homology"/>
<dbReference type="Gene3D" id="3.40.190.290">
    <property type="match status" value="1"/>
</dbReference>
<name>A0AAE9SD06_9GAMM</name>
<sequence>MLAINDIKFFITIAACKNFSTAAKQLNVSAPYVTQKLRSLEEKLGLILIERQGRQLKVTEHGQILIDMGSGIIRQMASIEESLRAAKDDLCGHINIIAPIGFGEKKLSPIIGQFKQQYPAVSIDLTLSDRPSWTDSPLQPDIMFYIGELTQAHLYRMVISPTRRVLCASPDYISTMPDLTTPEQLMTNQHDCIVLRENNEDVSLWRFQHIESGRECRLRVTPSLTSNIADVVKQWALYGLGIINRSEWDLITELNTGTLVELLPEYALPQVDIVALMATGESARSHKISRFLEFAKDRLKETL</sequence>
<reference evidence="6" key="1">
    <citation type="submission" date="2022-06" db="EMBL/GenBank/DDBJ databases">
        <title>Complete Genome of Aeromonas sp. Strain SOD01 Isolated from an Urban Freshwater Stream.</title>
        <authorList>
            <person name="Williams L.E."/>
            <person name="Brysgel T."/>
            <person name="Capestro E.M."/>
            <person name="Foltz G.V."/>
            <person name="Gardner A.E."/>
            <person name="Ingrassia J."/>
            <person name="Peterson E."/>
            <person name="Arruda J."/>
            <person name="Flaherty I."/>
            <person name="Hunt M."/>
            <person name="Pappas G."/>
            <person name="Ramsaran S."/>
            <person name="Rocha M."/>
        </authorList>
    </citation>
    <scope>NUCLEOTIDE SEQUENCE</scope>
    <source>
        <strain evidence="6">SOD01</strain>
    </source>
</reference>
<dbReference type="InterPro" id="IPR036390">
    <property type="entry name" value="WH_DNA-bd_sf"/>
</dbReference>
<dbReference type="GO" id="GO:0003700">
    <property type="term" value="F:DNA-binding transcription factor activity"/>
    <property type="evidence" value="ECO:0007669"/>
    <property type="project" value="InterPro"/>
</dbReference>
<dbReference type="SUPFAM" id="SSF46785">
    <property type="entry name" value="Winged helix' DNA-binding domain"/>
    <property type="match status" value="1"/>
</dbReference>
<dbReference type="Proteomes" id="UP001056890">
    <property type="component" value="Chromosome"/>
</dbReference>
<evidence type="ECO:0000313" key="6">
    <source>
        <dbReference type="EMBL" id="USV57936.1"/>
    </source>
</evidence>
<feature type="domain" description="HTH lysR-type" evidence="5">
    <location>
        <begin position="1"/>
        <end position="59"/>
    </location>
</feature>
<keyword evidence="3" id="KW-0238">DNA-binding</keyword>
<evidence type="ECO:0000259" key="5">
    <source>
        <dbReference type="PROSITE" id="PS50931"/>
    </source>
</evidence>
<dbReference type="InterPro" id="IPR036388">
    <property type="entry name" value="WH-like_DNA-bd_sf"/>
</dbReference>
<evidence type="ECO:0000256" key="4">
    <source>
        <dbReference type="ARBA" id="ARBA00023163"/>
    </source>
</evidence>
<dbReference type="InterPro" id="IPR005119">
    <property type="entry name" value="LysR_subst-bd"/>
</dbReference>
<dbReference type="Pfam" id="PF03466">
    <property type="entry name" value="LysR_substrate"/>
    <property type="match status" value="1"/>
</dbReference>
<protein>
    <submittedName>
        <fullName evidence="6">LysR family transcriptional regulator</fullName>
    </submittedName>
</protein>